<evidence type="ECO:0000256" key="2">
    <source>
        <dbReference type="ARBA" id="ARBA00010670"/>
    </source>
</evidence>
<proteinExistence type="inferred from homology"/>
<name>A0AAV6G7D5_9TELE</name>
<accession>A0AAV6G7D5</accession>
<reference evidence="4" key="1">
    <citation type="submission" date="2020-10" db="EMBL/GenBank/DDBJ databases">
        <title>Chromosome-scale genome assembly of the Allis shad, Alosa alosa.</title>
        <authorList>
            <person name="Margot Z."/>
            <person name="Christophe K."/>
            <person name="Cabau C."/>
            <person name="Louis A."/>
            <person name="Berthelot C."/>
            <person name="Parey E."/>
            <person name="Roest Crollius H."/>
            <person name="Montfort J."/>
            <person name="Robinson-Rechavi M."/>
            <person name="Bucao C."/>
            <person name="Bouchez O."/>
            <person name="Gislard M."/>
            <person name="Lluch J."/>
            <person name="Milhes M."/>
            <person name="Lampietro C."/>
            <person name="Lopez Roques C."/>
            <person name="Donnadieu C."/>
            <person name="Braasch I."/>
            <person name="Desvignes T."/>
            <person name="Postlethwait J."/>
            <person name="Bobe J."/>
            <person name="Guiguen Y."/>
        </authorList>
    </citation>
    <scope>NUCLEOTIDE SEQUENCE</scope>
    <source>
        <strain evidence="4">M-15738</strain>
        <tissue evidence="4">Blood</tissue>
    </source>
</reference>
<evidence type="ECO:0000313" key="5">
    <source>
        <dbReference type="Proteomes" id="UP000823561"/>
    </source>
</evidence>
<protein>
    <recommendedName>
        <fullName evidence="6">DNA damage-inducible transcript 4-like protein</fullName>
    </recommendedName>
</protein>
<evidence type="ECO:0000313" key="4">
    <source>
        <dbReference type="EMBL" id="KAG5270489.1"/>
    </source>
</evidence>
<comment type="caution">
    <text evidence="4">The sequence shown here is derived from an EMBL/GenBank/DDBJ whole genome shotgun (WGS) entry which is preliminary data.</text>
</comment>
<dbReference type="PANTHER" id="PTHR12478:SF18">
    <property type="entry name" value="REGULATED IN DEVELOPMENT AND DNA DAMAGE RESPONSE 2"/>
    <property type="match status" value="1"/>
</dbReference>
<organism evidence="4 5">
    <name type="scientific">Alosa alosa</name>
    <name type="common">allis shad</name>
    <dbReference type="NCBI Taxonomy" id="278164"/>
    <lineage>
        <taxon>Eukaryota</taxon>
        <taxon>Metazoa</taxon>
        <taxon>Chordata</taxon>
        <taxon>Craniata</taxon>
        <taxon>Vertebrata</taxon>
        <taxon>Euteleostomi</taxon>
        <taxon>Actinopterygii</taxon>
        <taxon>Neopterygii</taxon>
        <taxon>Teleostei</taxon>
        <taxon>Clupei</taxon>
        <taxon>Clupeiformes</taxon>
        <taxon>Clupeoidei</taxon>
        <taxon>Clupeidae</taxon>
        <taxon>Alosa</taxon>
    </lineage>
</organism>
<dbReference type="InterPro" id="IPR038281">
    <property type="entry name" value="RTP801-like_C_sf"/>
</dbReference>
<dbReference type="Gene3D" id="3.90.470.40">
    <property type="entry name" value="RTP801-like"/>
    <property type="match status" value="1"/>
</dbReference>
<dbReference type="PANTHER" id="PTHR12478">
    <property type="entry name" value="DNA-DAMAGE-INDUCIBLE TRANSCRIPT 4 PROTEIN DDIT4"/>
    <property type="match status" value="1"/>
</dbReference>
<evidence type="ECO:0008006" key="6">
    <source>
        <dbReference type="Google" id="ProtNLM"/>
    </source>
</evidence>
<dbReference type="EMBL" id="JADWDJ010000014">
    <property type="protein sequence ID" value="KAG5270489.1"/>
    <property type="molecule type" value="Genomic_DNA"/>
</dbReference>
<evidence type="ECO:0000256" key="3">
    <source>
        <dbReference type="ARBA" id="ARBA00022490"/>
    </source>
</evidence>
<dbReference type="InterPro" id="IPR012918">
    <property type="entry name" value="RTP801-like"/>
</dbReference>
<dbReference type="GO" id="GO:0009968">
    <property type="term" value="P:negative regulation of signal transduction"/>
    <property type="evidence" value="ECO:0007669"/>
    <property type="project" value="InterPro"/>
</dbReference>
<sequence length="205" mass="23230">MVYTPALVLGTGLSVGMEEESVGEFLRKFAFRFTMDKDRLRTCDGLKKAISSSSLGSECSLEEEREERSIQLDLVHRIERCLSDAKTSSLGCRELLLPRRMISYIARDILAASTDEPCGLRGALIHLFLETNGALQKLGNVVPMDHLTPTFELSVVLRPDQDGWPPLRNLFGTDKMLRLRPEYRLIKQKLYSSASPTIQEHNLWF</sequence>
<keyword evidence="5" id="KW-1185">Reference proteome</keyword>
<comment type="similarity">
    <text evidence="2">Belongs to the DDIT4 family.</text>
</comment>
<comment type="subcellular location">
    <subcellularLocation>
        <location evidence="1">Cytoplasm</location>
    </subcellularLocation>
</comment>
<gene>
    <name evidence="4" type="ORF">AALO_G00193230</name>
</gene>
<dbReference type="AlphaFoldDB" id="A0AAV6G7D5"/>
<keyword evidence="3" id="KW-0963">Cytoplasm</keyword>
<dbReference type="Proteomes" id="UP000823561">
    <property type="component" value="Chromosome 14"/>
</dbReference>
<dbReference type="Pfam" id="PF07809">
    <property type="entry name" value="RTP801_C"/>
    <property type="match status" value="1"/>
</dbReference>
<evidence type="ECO:0000256" key="1">
    <source>
        <dbReference type="ARBA" id="ARBA00004496"/>
    </source>
</evidence>
<dbReference type="GO" id="GO:0005737">
    <property type="term" value="C:cytoplasm"/>
    <property type="evidence" value="ECO:0007669"/>
    <property type="project" value="UniProtKB-SubCell"/>
</dbReference>